<dbReference type="EMBL" id="KK100478">
    <property type="protein sequence ID" value="KIZ05637.1"/>
    <property type="molecule type" value="Genomic_DNA"/>
</dbReference>
<evidence type="ECO:0000313" key="2">
    <source>
        <dbReference type="EMBL" id="KIZ05637.1"/>
    </source>
</evidence>
<feature type="compositionally biased region" description="Low complexity" evidence="1">
    <location>
        <begin position="634"/>
        <end position="650"/>
    </location>
</feature>
<accession>A0A0D2MZD0</accession>
<proteinExistence type="predicted"/>
<dbReference type="GeneID" id="25735200"/>
<dbReference type="RefSeq" id="XP_013904656.1">
    <property type="nucleotide sequence ID" value="XM_014049202.1"/>
</dbReference>
<dbReference type="OrthoDB" id="547887at2759"/>
<organism evidence="2 3">
    <name type="scientific">Monoraphidium neglectum</name>
    <dbReference type="NCBI Taxonomy" id="145388"/>
    <lineage>
        <taxon>Eukaryota</taxon>
        <taxon>Viridiplantae</taxon>
        <taxon>Chlorophyta</taxon>
        <taxon>core chlorophytes</taxon>
        <taxon>Chlorophyceae</taxon>
        <taxon>CS clade</taxon>
        <taxon>Sphaeropleales</taxon>
        <taxon>Selenastraceae</taxon>
        <taxon>Monoraphidium</taxon>
    </lineage>
</organism>
<gene>
    <name evidence="2" type="ORF">MNEG_2322</name>
</gene>
<dbReference type="KEGG" id="mng:MNEG_2322"/>
<evidence type="ECO:0000313" key="3">
    <source>
        <dbReference type="Proteomes" id="UP000054498"/>
    </source>
</evidence>
<keyword evidence="3" id="KW-1185">Reference proteome</keyword>
<name>A0A0D2MZD0_9CHLO</name>
<dbReference type="Proteomes" id="UP000054498">
    <property type="component" value="Unassembled WGS sequence"/>
</dbReference>
<feature type="compositionally biased region" description="Low complexity" evidence="1">
    <location>
        <begin position="68"/>
        <end position="79"/>
    </location>
</feature>
<reference evidence="2 3" key="1">
    <citation type="journal article" date="2013" name="BMC Genomics">
        <title>Reconstruction of the lipid metabolism for the microalga Monoraphidium neglectum from its genome sequence reveals characteristics suitable for biofuel production.</title>
        <authorList>
            <person name="Bogen C."/>
            <person name="Al-Dilaimi A."/>
            <person name="Albersmeier A."/>
            <person name="Wichmann J."/>
            <person name="Grundmann M."/>
            <person name="Rupp O."/>
            <person name="Lauersen K.J."/>
            <person name="Blifernez-Klassen O."/>
            <person name="Kalinowski J."/>
            <person name="Goesmann A."/>
            <person name="Mussgnug J.H."/>
            <person name="Kruse O."/>
        </authorList>
    </citation>
    <scope>NUCLEOTIDE SEQUENCE [LARGE SCALE GENOMIC DNA]</scope>
    <source>
        <strain evidence="2 3">SAG 48.87</strain>
    </source>
</reference>
<feature type="region of interest" description="Disordered" evidence="1">
    <location>
        <begin position="1"/>
        <end position="20"/>
    </location>
</feature>
<feature type="region of interest" description="Disordered" evidence="1">
    <location>
        <begin position="161"/>
        <end position="208"/>
    </location>
</feature>
<dbReference type="AlphaFoldDB" id="A0A0D2MZD0"/>
<feature type="region of interest" description="Disordered" evidence="1">
    <location>
        <begin position="634"/>
        <end position="677"/>
    </location>
</feature>
<feature type="compositionally biased region" description="Gly residues" evidence="1">
    <location>
        <begin position="651"/>
        <end position="667"/>
    </location>
</feature>
<sequence>MAAPRKPPFESDPLSASGGHADAAAFELRMSQPLSQSQDLVRAFELAEPLNLTPLSQGITDANGGDFPATQSQPQASQPLVADPYPVKGTDALPGGVGDVFQGLSDVELEALRGLQKLLPEEFEAAAAAAVAASGVAFGALQQAKLAGFDGSAALALLGGAPQEQQDPEEHQQRPHHGHRSGGKKGKGQGQHPSLRKAEHRMSRATRRGPMDEMRQLMRILTKLLTADNGVRQVLVEDQGGGNRVSEDQIKEYLRYNLGEAPMPEWGLPNGWGSYLSELFSWATGRLISKDEAMACARRQPGRSWEAVTEKLQVIGVHCWNWPVPLTLEGCRNCAKTPPPATPAQQLTKELLANTGKRAASSSGGGVAAASSAAPVSAAVGVATDGPAPALAPAPAPVAVPPAAGLAAAAAFATTAAVAAPTAAVATSPTPEEDDGMDAAAQGARRAVKRIRVCSEFPYVADLHRLSELQLWSVVVSALQMASQKRASGDNDARVAAEVRNLRDTARTMLLQADPTQVTPLDFGALAALQQQQLHALLAQQQQAAAGAGAGVGLAGGRPAGATAAAAAAAGLLPGVAGVPIGMPVGAGPGATLPASLQATLAGMQGMPLPFSAPLDVTIPVAVGAAPLLTEGQADAGRQAAPAEGAASGSSSGGGGTSGDDCGSGSGGDDDGDGGGAAQAAAAAAVAAAAAAVAKDVQGADSRGALGPAPMQVDGAGGCGHSSGASGPLAPNMLALASGLPQPGVYGGLAAAAMEQNAA</sequence>
<feature type="region of interest" description="Disordered" evidence="1">
    <location>
        <begin position="55"/>
        <end position="80"/>
    </location>
</feature>
<protein>
    <submittedName>
        <fullName evidence="2">Uncharacterized protein</fullName>
    </submittedName>
</protein>
<feature type="compositionally biased region" description="Basic residues" evidence="1">
    <location>
        <begin position="174"/>
        <end position="187"/>
    </location>
</feature>
<evidence type="ECO:0000256" key="1">
    <source>
        <dbReference type="SAM" id="MobiDB-lite"/>
    </source>
</evidence>